<dbReference type="EMBL" id="JAGYPF010000006">
    <property type="protein sequence ID" value="MBS4216212.1"/>
    <property type="molecule type" value="Genomic_DNA"/>
</dbReference>
<dbReference type="Pfam" id="PF01156">
    <property type="entry name" value="IU_nuc_hydro"/>
    <property type="match status" value="1"/>
</dbReference>
<evidence type="ECO:0000256" key="1">
    <source>
        <dbReference type="ARBA" id="ARBA00022801"/>
    </source>
</evidence>
<keyword evidence="1 4" id="KW-0378">Hydrolase</keyword>
<evidence type="ECO:0000256" key="2">
    <source>
        <dbReference type="ARBA" id="ARBA00023295"/>
    </source>
</evidence>
<dbReference type="InterPro" id="IPR015910">
    <property type="entry name" value="I/U_nuclsd_hydro_CS"/>
</dbReference>
<proteinExistence type="predicted"/>
<comment type="caution">
    <text evidence="4">The sequence shown here is derived from an EMBL/GenBank/DDBJ whole genome shotgun (WGS) entry which is preliminary data.</text>
</comment>
<dbReference type="GO" id="GO:0008477">
    <property type="term" value="F:purine nucleosidase activity"/>
    <property type="evidence" value="ECO:0007669"/>
    <property type="project" value="TreeGrafter"/>
</dbReference>
<gene>
    <name evidence="4" type="ORF">KHA99_27690</name>
</gene>
<dbReference type="PANTHER" id="PTHR12304:SF15">
    <property type="entry name" value="NON-SPECIFIC RIBONUCLEOSIDE HYDROLASE RIHC"/>
    <property type="match status" value="1"/>
</dbReference>
<keyword evidence="2" id="KW-0326">Glycosidase</keyword>
<dbReference type="CDD" id="cd02651">
    <property type="entry name" value="nuc_hydro_IU_UC_XIUA"/>
    <property type="match status" value="1"/>
</dbReference>
<name>A0A942UBH2_9BACI</name>
<evidence type="ECO:0000313" key="5">
    <source>
        <dbReference type="Proteomes" id="UP000679749"/>
    </source>
</evidence>
<dbReference type="SUPFAM" id="SSF53590">
    <property type="entry name" value="Nucleoside hydrolase"/>
    <property type="match status" value="1"/>
</dbReference>
<dbReference type="Proteomes" id="UP000679749">
    <property type="component" value="Unassembled WGS sequence"/>
</dbReference>
<dbReference type="PANTHER" id="PTHR12304">
    <property type="entry name" value="INOSINE-URIDINE PREFERRING NUCLEOSIDE HYDROLASE"/>
    <property type="match status" value="1"/>
</dbReference>
<dbReference type="GO" id="GO:0006152">
    <property type="term" value="P:purine nucleoside catabolic process"/>
    <property type="evidence" value="ECO:0007669"/>
    <property type="project" value="TreeGrafter"/>
</dbReference>
<dbReference type="InterPro" id="IPR036452">
    <property type="entry name" value="Ribo_hydro-like"/>
</dbReference>
<evidence type="ECO:0000259" key="3">
    <source>
        <dbReference type="Pfam" id="PF01156"/>
    </source>
</evidence>
<dbReference type="Gene3D" id="3.90.245.10">
    <property type="entry name" value="Ribonucleoside hydrolase-like"/>
    <property type="match status" value="1"/>
</dbReference>
<organism evidence="4 5">
    <name type="scientific">Neobacillus rhizophilus</name>
    <dbReference type="NCBI Taxonomy" id="2833579"/>
    <lineage>
        <taxon>Bacteria</taxon>
        <taxon>Bacillati</taxon>
        <taxon>Bacillota</taxon>
        <taxon>Bacilli</taxon>
        <taxon>Bacillales</taxon>
        <taxon>Bacillaceae</taxon>
        <taxon>Neobacillus</taxon>
    </lineage>
</organism>
<accession>A0A942UBH2</accession>
<reference evidence="4" key="1">
    <citation type="submission" date="2021-05" db="EMBL/GenBank/DDBJ databases">
        <title>Novel Bacillus species.</title>
        <authorList>
            <person name="Liu G."/>
        </authorList>
    </citation>
    <scope>NUCLEOTIDE SEQUENCE</scope>
    <source>
        <strain evidence="4">FJAT-49825</strain>
    </source>
</reference>
<dbReference type="GO" id="GO:0045437">
    <property type="term" value="F:uridine nucleosidase activity"/>
    <property type="evidence" value="ECO:0007669"/>
    <property type="project" value="UniProtKB-ARBA"/>
</dbReference>
<dbReference type="PROSITE" id="PS01247">
    <property type="entry name" value="IUNH"/>
    <property type="match status" value="1"/>
</dbReference>
<dbReference type="InterPro" id="IPR023186">
    <property type="entry name" value="IUNH"/>
</dbReference>
<dbReference type="RefSeq" id="WP_213120740.1">
    <property type="nucleotide sequence ID" value="NZ_JAGYPF010000006.1"/>
</dbReference>
<protein>
    <submittedName>
        <fullName evidence="4">Nucleoside hydrolase</fullName>
    </submittedName>
</protein>
<feature type="domain" description="Inosine/uridine-preferring nucleoside hydrolase" evidence="3">
    <location>
        <begin position="5"/>
        <end position="293"/>
    </location>
</feature>
<sequence length="304" mass="33046">MKKTVIIDTDPGIDDAIAIFLALTSDKLDVKLITTTAGNQTIEKVTSNALKLVNLTGIKGIEIAKGATKPLIKELYTAEEFHGESGIGGVILPEGEQQASERTAVEAMKDLIVHSNENVSIVAIGPLTNVANLITAYPNITHKIEQISIMGGAYEGGNTTPVAEFNMYVDPEAAQIVFKSGIPIALFGLDVTYKAVLFNEDIEQIRSIGNRISDAAAEMLEFYAKGRTNGLPMHDACAVAYLIKPELFTFIPCNVQVETKGEFTYGQTIIDKKRLTDRPINANVAFEVDREELSNMIYASLKSF</sequence>
<keyword evidence="5" id="KW-1185">Reference proteome</keyword>
<dbReference type="GO" id="GO:0005829">
    <property type="term" value="C:cytosol"/>
    <property type="evidence" value="ECO:0007669"/>
    <property type="project" value="TreeGrafter"/>
</dbReference>
<dbReference type="InterPro" id="IPR001910">
    <property type="entry name" value="Inosine/uridine_hydrolase_dom"/>
</dbReference>
<evidence type="ECO:0000313" key="4">
    <source>
        <dbReference type="EMBL" id="MBS4216212.1"/>
    </source>
</evidence>
<dbReference type="AlphaFoldDB" id="A0A942UBH2"/>